<dbReference type="SUPFAM" id="SSF103473">
    <property type="entry name" value="MFS general substrate transporter"/>
    <property type="match status" value="1"/>
</dbReference>
<evidence type="ECO:0000313" key="7">
    <source>
        <dbReference type="WBParaSite" id="L893_g30650.t1"/>
    </source>
</evidence>
<keyword evidence="6" id="KW-1185">Reference proteome</keyword>
<comment type="subcellular location">
    <subcellularLocation>
        <location evidence="1">Membrane</location>
        <topology evidence="1">Multi-pass membrane protein</topology>
    </subcellularLocation>
</comment>
<feature type="transmembrane region" description="Helical" evidence="5">
    <location>
        <begin position="44"/>
        <end position="64"/>
    </location>
</feature>
<evidence type="ECO:0000256" key="3">
    <source>
        <dbReference type="ARBA" id="ARBA00022989"/>
    </source>
</evidence>
<reference evidence="7" key="1">
    <citation type="submission" date="2016-11" db="UniProtKB">
        <authorList>
            <consortium name="WormBaseParasite"/>
        </authorList>
    </citation>
    <scope>IDENTIFICATION</scope>
</reference>
<feature type="transmembrane region" description="Helical" evidence="5">
    <location>
        <begin position="12"/>
        <end position="32"/>
    </location>
</feature>
<evidence type="ECO:0000256" key="4">
    <source>
        <dbReference type="ARBA" id="ARBA00023136"/>
    </source>
</evidence>
<evidence type="ECO:0000313" key="6">
    <source>
        <dbReference type="Proteomes" id="UP000095287"/>
    </source>
</evidence>
<dbReference type="PANTHER" id="PTHR11662">
    <property type="entry name" value="SOLUTE CARRIER FAMILY 17"/>
    <property type="match status" value="1"/>
</dbReference>
<sequence length="106" mass="11567">MDIAPTHAGTILGIGNTLSCLAGILSPLVMGWMTPNGSKEEWQAVFWLTAVILVFGAGFFAIFAKGTVQPWALATFDEEKRKPEELILIEKGLAAKEEEEAHKGFY</sequence>
<dbReference type="AlphaFoldDB" id="A0A1I7ZXT4"/>
<keyword evidence="4 5" id="KW-0472">Membrane</keyword>
<keyword evidence="2 5" id="KW-0812">Transmembrane</keyword>
<dbReference type="WBParaSite" id="L893_g30650.t1">
    <property type="protein sequence ID" value="L893_g30650.t1"/>
    <property type="gene ID" value="L893_g30650"/>
</dbReference>
<dbReference type="InterPro" id="IPR036259">
    <property type="entry name" value="MFS_trans_sf"/>
</dbReference>
<evidence type="ECO:0000256" key="5">
    <source>
        <dbReference type="SAM" id="Phobius"/>
    </source>
</evidence>
<evidence type="ECO:0000256" key="2">
    <source>
        <dbReference type="ARBA" id="ARBA00022692"/>
    </source>
</evidence>
<proteinExistence type="predicted"/>
<keyword evidence="3 5" id="KW-1133">Transmembrane helix</keyword>
<dbReference type="GO" id="GO:0016020">
    <property type="term" value="C:membrane"/>
    <property type="evidence" value="ECO:0007669"/>
    <property type="project" value="UniProtKB-SubCell"/>
</dbReference>
<dbReference type="Gene3D" id="1.20.1250.20">
    <property type="entry name" value="MFS general substrate transporter like domains"/>
    <property type="match status" value="1"/>
</dbReference>
<name>A0A1I7ZXT4_9BILA</name>
<dbReference type="InterPro" id="IPR050382">
    <property type="entry name" value="MFS_Na/Anion_cotransporter"/>
</dbReference>
<evidence type="ECO:0000256" key="1">
    <source>
        <dbReference type="ARBA" id="ARBA00004141"/>
    </source>
</evidence>
<accession>A0A1I7ZXT4</accession>
<dbReference type="GO" id="GO:0022857">
    <property type="term" value="F:transmembrane transporter activity"/>
    <property type="evidence" value="ECO:0007669"/>
    <property type="project" value="TreeGrafter"/>
</dbReference>
<dbReference type="PANTHER" id="PTHR11662:SF399">
    <property type="entry name" value="FI19708P1-RELATED"/>
    <property type="match status" value="1"/>
</dbReference>
<protein>
    <submittedName>
        <fullName evidence="7">MFS domain-containing protein</fullName>
    </submittedName>
</protein>
<dbReference type="GO" id="GO:0006820">
    <property type="term" value="P:monoatomic anion transport"/>
    <property type="evidence" value="ECO:0007669"/>
    <property type="project" value="TreeGrafter"/>
</dbReference>
<organism evidence="6 7">
    <name type="scientific">Steinernema glaseri</name>
    <dbReference type="NCBI Taxonomy" id="37863"/>
    <lineage>
        <taxon>Eukaryota</taxon>
        <taxon>Metazoa</taxon>
        <taxon>Ecdysozoa</taxon>
        <taxon>Nematoda</taxon>
        <taxon>Chromadorea</taxon>
        <taxon>Rhabditida</taxon>
        <taxon>Tylenchina</taxon>
        <taxon>Panagrolaimomorpha</taxon>
        <taxon>Strongyloidoidea</taxon>
        <taxon>Steinernematidae</taxon>
        <taxon>Steinernema</taxon>
    </lineage>
</organism>
<dbReference type="Proteomes" id="UP000095287">
    <property type="component" value="Unplaced"/>
</dbReference>